<sequence>MCGGYDGAEVLTAAAELSYISYRIAAFLELDILNAPTLCQPPLPPMKDETDNTCAWHVHGGHYSSPSPPADHLHKQAEAAEVQLPSTEPGSPSPSHRLKYSTSEYMVQHHARSRFLACMDPVRRRRYC</sequence>
<accession>A0AAD7BYT5</accession>
<keyword evidence="3" id="KW-1185">Reference proteome</keyword>
<gene>
    <name evidence="2" type="ORF">FB45DRAFT_865258</name>
</gene>
<feature type="region of interest" description="Disordered" evidence="1">
    <location>
        <begin position="58"/>
        <end position="96"/>
    </location>
</feature>
<evidence type="ECO:0000256" key="1">
    <source>
        <dbReference type="SAM" id="MobiDB-lite"/>
    </source>
</evidence>
<protein>
    <submittedName>
        <fullName evidence="2">Uncharacterized protein</fullName>
    </submittedName>
</protein>
<evidence type="ECO:0000313" key="2">
    <source>
        <dbReference type="EMBL" id="KAJ7634532.1"/>
    </source>
</evidence>
<feature type="compositionally biased region" description="Polar residues" evidence="1">
    <location>
        <begin position="84"/>
        <end position="96"/>
    </location>
</feature>
<comment type="caution">
    <text evidence="2">The sequence shown here is derived from an EMBL/GenBank/DDBJ whole genome shotgun (WGS) entry which is preliminary data.</text>
</comment>
<name>A0AAD7BYT5_9AGAR</name>
<reference evidence="2" key="1">
    <citation type="submission" date="2023-03" db="EMBL/GenBank/DDBJ databases">
        <title>Massive genome expansion in bonnet fungi (Mycena s.s.) driven by repeated elements and novel gene families across ecological guilds.</title>
        <authorList>
            <consortium name="Lawrence Berkeley National Laboratory"/>
            <person name="Harder C.B."/>
            <person name="Miyauchi S."/>
            <person name="Viragh M."/>
            <person name="Kuo A."/>
            <person name="Thoen E."/>
            <person name="Andreopoulos B."/>
            <person name="Lu D."/>
            <person name="Skrede I."/>
            <person name="Drula E."/>
            <person name="Henrissat B."/>
            <person name="Morin E."/>
            <person name="Kohler A."/>
            <person name="Barry K."/>
            <person name="LaButti K."/>
            <person name="Morin E."/>
            <person name="Salamov A."/>
            <person name="Lipzen A."/>
            <person name="Mereny Z."/>
            <person name="Hegedus B."/>
            <person name="Baldrian P."/>
            <person name="Stursova M."/>
            <person name="Weitz H."/>
            <person name="Taylor A."/>
            <person name="Grigoriev I.V."/>
            <person name="Nagy L.G."/>
            <person name="Martin F."/>
            <person name="Kauserud H."/>
        </authorList>
    </citation>
    <scope>NUCLEOTIDE SEQUENCE</scope>
    <source>
        <strain evidence="2">9284</strain>
    </source>
</reference>
<organism evidence="2 3">
    <name type="scientific">Roridomyces roridus</name>
    <dbReference type="NCBI Taxonomy" id="1738132"/>
    <lineage>
        <taxon>Eukaryota</taxon>
        <taxon>Fungi</taxon>
        <taxon>Dikarya</taxon>
        <taxon>Basidiomycota</taxon>
        <taxon>Agaricomycotina</taxon>
        <taxon>Agaricomycetes</taxon>
        <taxon>Agaricomycetidae</taxon>
        <taxon>Agaricales</taxon>
        <taxon>Marasmiineae</taxon>
        <taxon>Mycenaceae</taxon>
        <taxon>Roridomyces</taxon>
    </lineage>
</organism>
<dbReference type="AlphaFoldDB" id="A0AAD7BYT5"/>
<proteinExistence type="predicted"/>
<dbReference type="EMBL" id="JARKIF010000007">
    <property type="protein sequence ID" value="KAJ7634532.1"/>
    <property type="molecule type" value="Genomic_DNA"/>
</dbReference>
<evidence type="ECO:0000313" key="3">
    <source>
        <dbReference type="Proteomes" id="UP001221142"/>
    </source>
</evidence>
<dbReference type="Proteomes" id="UP001221142">
    <property type="component" value="Unassembled WGS sequence"/>
</dbReference>